<accession>A0ABR9R1S5</accession>
<proteinExistence type="predicted"/>
<name>A0ABR9R1S5_9FIRM</name>
<dbReference type="EMBL" id="JADCKC010000001">
    <property type="protein sequence ID" value="MBE5037094.1"/>
    <property type="molecule type" value="Genomic_DNA"/>
</dbReference>
<organism evidence="1 2">
    <name type="scientific">Gemmiger gallinarum</name>
    <dbReference type="NCBI Taxonomy" id="2779354"/>
    <lineage>
        <taxon>Bacteria</taxon>
        <taxon>Bacillati</taxon>
        <taxon>Bacillota</taxon>
        <taxon>Clostridia</taxon>
        <taxon>Eubacteriales</taxon>
        <taxon>Gemmiger</taxon>
    </lineage>
</organism>
<evidence type="ECO:0000313" key="2">
    <source>
        <dbReference type="Proteomes" id="UP000768567"/>
    </source>
</evidence>
<reference evidence="1 2" key="1">
    <citation type="submission" date="2020-10" db="EMBL/GenBank/DDBJ databases">
        <title>ChiBAC.</title>
        <authorList>
            <person name="Zenner C."/>
            <person name="Hitch T.C.A."/>
            <person name="Clavel T."/>
        </authorList>
    </citation>
    <scope>NUCLEOTIDE SEQUENCE [LARGE SCALE GENOMIC DNA]</scope>
    <source>
        <strain evidence="1 2">DSM 109015</strain>
    </source>
</reference>
<comment type="caution">
    <text evidence="1">The sequence shown here is derived from an EMBL/GenBank/DDBJ whole genome shotgun (WGS) entry which is preliminary data.</text>
</comment>
<protein>
    <submittedName>
        <fullName evidence="1">Uncharacterized protein</fullName>
    </submittedName>
</protein>
<gene>
    <name evidence="1" type="ORF">INF35_04770</name>
</gene>
<dbReference type="Proteomes" id="UP000768567">
    <property type="component" value="Unassembled WGS sequence"/>
</dbReference>
<keyword evidence="2" id="KW-1185">Reference proteome</keyword>
<evidence type="ECO:0000313" key="1">
    <source>
        <dbReference type="EMBL" id="MBE5037094.1"/>
    </source>
</evidence>
<sequence length="60" mass="6692">MQQPLNAFLPRVPSGSVTLLWDDKLGNGFEQEGKIVCILWAALFVSHPVYDIMDKMRASG</sequence>